<comment type="caution">
    <text evidence="2">The sequence shown here is derived from an EMBL/GenBank/DDBJ whole genome shotgun (WGS) entry which is preliminary data.</text>
</comment>
<name>A0A852YFA4_9MICO</name>
<evidence type="ECO:0000256" key="1">
    <source>
        <dbReference type="SAM" id="SignalP"/>
    </source>
</evidence>
<dbReference type="EMBL" id="JACBZY010000001">
    <property type="protein sequence ID" value="NYG98417.1"/>
    <property type="molecule type" value="Genomic_DNA"/>
</dbReference>
<sequence length="417" mass="44864">MRPSVTFAARAGTAVTTIGVLALATLSSPAAYAASKQSAAPDDTPPGARAAAPDWANRAAGAYDALQSNLFLDSSGHGLFVENAPVLPGENPYSYLWTFREATEAAMDVADVPGVGPRYAADAAARFTSLQSYAGFDAEGYPGYESAVAPPLGGGGDVFYDDNAIIGLSYFQRFQRSNDPADLTHARSQLSVVLRGWDTDPSATCPGGLNWIASPANTTRGANITGLGAQLAAHLYEQTRDPGYLAWATQLYDWNERCLKQSDGLYWNSRDDDGSLNTTLWTYNSGAMIGTATILYRATSDAAWLQRATAAARGSLDYWTAENRLYAQPAVFNEMYFDDLLLLDSVQHDPRYRATVAKYAAQIWRANRDATTGLYRFGPSGGGAPDPATRISTLEQAAVVQIMASLAWDRSQYHRIA</sequence>
<proteinExistence type="predicted"/>
<gene>
    <name evidence="2" type="ORF">BJ979_001043</name>
</gene>
<protein>
    <recommendedName>
        <fullName evidence="4">Glycosyl hydrolase family 76</fullName>
    </recommendedName>
</protein>
<dbReference type="Pfam" id="PF03663">
    <property type="entry name" value="Glyco_hydro_76"/>
    <property type="match status" value="1"/>
</dbReference>
<dbReference type="InterPro" id="IPR005198">
    <property type="entry name" value="Glyco_hydro_76"/>
</dbReference>
<organism evidence="2 3">
    <name type="scientific">Schumannella luteola</name>
    <dbReference type="NCBI Taxonomy" id="472059"/>
    <lineage>
        <taxon>Bacteria</taxon>
        <taxon>Bacillati</taxon>
        <taxon>Actinomycetota</taxon>
        <taxon>Actinomycetes</taxon>
        <taxon>Micrococcales</taxon>
        <taxon>Microbacteriaceae</taxon>
        <taxon>Schumannella</taxon>
    </lineage>
</organism>
<feature type="chain" id="PRO_5032723527" description="Glycosyl hydrolase family 76" evidence="1">
    <location>
        <begin position="34"/>
        <end position="417"/>
    </location>
</feature>
<dbReference type="SUPFAM" id="SSF48208">
    <property type="entry name" value="Six-hairpin glycosidases"/>
    <property type="match status" value="1"/>
</dbReference>
<dbReference type="InterPro" id="IPR014512">
    <property type="entry name" value="O_gly_hydro"/>
</dbReference>
<evidence type="ECO:0000313" key="2">
    <source>
        <dbReference type="EMBL" id="NYG98417.1"/>
    </source>
</evidence>
<dbReference type="Gene3D" id="1.50.10.20">
    <property type="match status" value="1"/>
</dbReference>
<accession>A0A852YFA4</accession>
<evidence type="ECO:0000313" key="3">
    <source>
        <dbReference type="Proteomes" id="UP000553888"/>
    </source>
</evidence>
<dbReference type="PIRSF" id="PIRSF021505">
    <property type="entry name" value="O_gly_hdrol"/>
    <property type="match status" value="1"/>
</dbReference>
<evidence type="ECO:0008006" key="4">
    <source>
        <dbReference type="Google" id="ProtNLM"/>
    </source>
</evidence>
<dbReference type="PANTHER" id="PTHR47791">
    <property type="entry name" value="MEIOTICALLY UP-REGULATED GENE 191 PROTEIN"/>
    <property type="match status" value="1"/>
</dbReference>
<dbReference type="InterPro" id="IPR008928">
    <property type="entry name" value="6-hairpin_glycosidase_sf"/>
</dbReference>
<dbReference type="AlphaFoldDB" id="A0A852YFA4"/>
<dbReference type="GO" id="GO:0005975">
    <property type="term" value="P:carbohydrate metabolic process"/>
    <property type="evidence" value="ECO:0007669"/>
    <property type="project" value="InterPro"/>
</dbReference>
<feature type="signal peptide" evidence="1">
    <location>
        <begin position="1"/>
        <end position="33"/>
    </location>
</feature>
<reference evidence="2 3" key="1">
    <citation type="submission" date="2020-07" db="EMBL/GenBank/DDBJ databases">
        <title>Sequencing the genomes of 1000 actinobacteria strains.</title>
        <authorList>
            <person name="Klenk H.-P."/>
        </authorList>
    </citation>
    <scope>NUCLEOTIDE SEQUENCE [LARGE SCALE GENOMIC DNA]</scope>
    <source>
        <strain evidence="2 3">DSM 23141</strain>
    </source>
</reference>
<keyword evidence="1" id="KW-0732">Signal</keyword>
<keyword evidence="3" id="KW-1185">Reference proteome</keyword>
<dbReference type="Proteomes" id="UP000553888">
    <property type="component" value="Unassembled WGS sequence"/>
</dbReference>
<dbReference type="PANTHER" id="PTHR47791:SF4">
    <property type="entry name" value="(PUTATIVE SECRETED PROTEIN)-RELATED"/>
    <property type="match status" value="1"/>
</dbReference>
<dbReference type="InterPro" id="IPR053169">
    <property type="entry name" value="MUG_Protein"/>
</dbReference>
<dbReference type="RefSeq" id="WP_179565846.1">
    <property type="nucleotide sequence ID" value="NZ_JACBZY010000001.1"/>
</dbReference>